<organism evidence="3 4">
    <name type="scientific">Byssothecium circinans</name>
    <dbReference type="NCBI Taxonomy" id="147558"/>
    <lineage>
        <taxon>Eukaryota</taxon>
        <taxon>Fungi</taxon>
        <taxon>Dikarya</taxon>
        <taxon>Ascomycota</taxon>
        <taxon>Pezizomycotina</taxon>
        <taxon>Dothideomycetes</taxon>
        <taxon>Pleosporomycetidae</taxon>
        <taxon>Pleosporales</taxon>
        <taxon>Massarineae</taxon>
        <taxon>Massarinaceae</taxon>
        <taxon>Byssothecium</taxon>
    </lineage>
</organism>
<feature type="compositionally biased region" description="Gly residues" evidence="1">
    <location>
        <begin position="567"/>
        <end position="587"/>
    </location>
</feature>
<reference evidence="3" key="1">
    <citation type="journal article" date="2020" name="Stud. Mycol.">
        <title>101 Dothideomycetes genomes: a test case for predicting lifestyles and emergence of pathogens.</title>
        <authorList>
            <person name="Haridas S."/>
            <person name="Albert R."/>
            <person name="Binder M."/>
            <person name="Bloem J."/>
            <person name="Labutti K."/>
            <person name="Salamov A."/>
            <person name="Andreopoulos B."/>
            <person name="Baker S."/>
            <person name="Barry K."/>
            <person name="Bills G."/>
            <person name="Bluhm B."/>
            <person name="Cannon C."/>
            <person name="Castanera R."/>
            <person name="Culley D."/>
            <person name="Daum C."/>
            <person name="Ezra D."/>
            <person name="Gonzalez J."/>
            <person name="Henrissat B."/>
            <person name="Kuo A."/>
            <person name="Liang C."/>
            <person name="Lipzen A."/>
            <person name="Lutzoni F."/>
            <person name="Magnuson J."/>
            <person name="Mondo S."/>
            <person name="Nolan M."/>
            <person name="Ohm R."/>
            <person name="Pangilinan J."/>
            <person name="Park H.-J."/>
            <person name="Ramirez L."/>
            <person name="Alfaro M."/>
            <person name="Sun H."/>
            <person name="Tritt A."/>
            <person name="Yoshinaga Y."/>
            <person name="Zwiers L.-H."/>
            <person name="Turgeon B."/>
            <person name="Goodwin S."/>
            <person name="Spatafora J."/>
            <person name="Crous P."/>
            <person name="Grigoriev I."/>
        </authorList>
    </citation>
    <scope>NUCLEOTIDE SEQUENCE</scope>
    <source>
        <strain evidence="3">CBS 675.92</strain>
    </source>
</reference>
<dbReference type="InterPro" id="IPR009060">
    <property type="entry name" value="UBA-like_sf"/>
</dbReference>
<evidence type="ECO:0000259" key="2">
    <source>
        <dbReference type="PROSITE" id="PS51140"/>
    </source>
</evidence>
<keyword evidence="4" id="KW-1185">Reference proteome</keyword>
<dbReference type="InterPro" id="IPR052586">
    <property type="entry name" value="ASCC2"/>
</dbReference>
<dbReference type="Pfam" id="PF02845">
    <property type="entry name" value="CUE"/>
    <property type="match status" value="1"/>
</dbReference>
<dbReference type="PANTHER" id="PTHR21494:SF0">
    <property type="entry name" value="ACTIVATING SIGNAL COINTEGRATOR 1 COMPLEX SUBUNIT 2"/>
    <property type="match status" value="1"/>
</dbReference>
<dbReference type="SUPFAM" id="SSF46934">
    <property type="entry name" value="UBA-like"/>
    <property type="match status" value="1"/>
</dbReference>
<dbReference type="EMBL" id="ML976991">
    <property type="protein sequence ID" value="KAF1956490.1"/>
    <property type="molecule type" value="Genomic_DNA"/>
</dbReference>
<sequence length="647" mass="71034">MWLPQFAPFPDAQMRRNILPQEWELYLDSWVSLAELYLRLNGQQFSSAVSSEASSLNNFLVSFFHEATNDDSVIPSAPTLRKKCFHLLHRIFSAEQIPLSLLKWPILSDICRVFPKSEQFRGLLASLWTKQAGTIEKSLQLAKNSLIKNLDSRMPENAEDTLNRLVPLLKVSPDAGTYMFTGSDFLDSLCTAFPKVSTSLQTKLTTTAYLGLTALLQGSKPSYSVLSDHLYSLKASGEQQQKLDLTQKSLVADLVTNTPFLTKVKDKATAPEAARVKNFAASLGVFQRSSMSRPKKLVRRKVDKGKGKATVEENGNGSFGDIHVHRMSLISQIQDLFPDLGSGFVAKLLHEYNDNIEETTAHLLEDSVPPHLASADRGELLPHLTPRSTPPPSERRNAFENDEFDRLAVDTSRLHLGRRNQQLTADKILSDRKNAPSKSAILSALAAFDSDDDERDDTYDVEDVGGTVDSVAPDDANLQDKNEEALFKAYSASPELFGRDAPTRRGNARISLKKETGMSDEQIEGWGLMIGRDPKRLRRLEAKFTHFGGQQAELGSTAWRSSPMGSEGEGTGSGDGQRGGRGGSAGRGRGRGRGRGGGRGSGNVAGPADDQATQAARQRKDQNKGSRANHNRRDQRARKMARGGLAG</sequence>
<dbReference type="OrthoDB" id="5577209at2759"/>
<dbReference type="InterPro" id="IPR003892">
    <property type="entry name" value="CUE"/>
</dbReference>
<name>A0A6A5TWQ0_9PLEO</name>
<gene>
    <name evidence="3" type="ORF">CC80DRAFT_525356</name>
</gene>
<feature type="domain" description="CUE" evidence="2">
    <location>
        <begin position="325"/>
        <end position="368"/>
    </location>
</feature>
<accession>A0A6A5TWQ0</accession>
<dbReference type="AlphaFoldDB" id="A0A6A5TWQ0"/>
<evidence type="ECO:0000313" key="3">
    <source>
        <dbReference type="EMBL" id="KAF1956490.1"/>
    </source>
</evidence>
<dbReference type="Proteomes" id="UP000800035">
    <property type="component" value="Unassembled WGS sequence"/>
</dbReference>
<feature type="region of interest" description="Disordered" evidence="1">
    <location>
        <begin position="548"/>
        <end position="647"/>
    </location>
</feature>
<dbReference type="PROSITE" id="PS51140">
    <property type="entry name" value="CUE"/>
    <property type="match status" value="1"/>
</dbReference>
<evidence type="ECO:0000256" key="1">
    <source>
        <dbReference type="SAM" id="MobiDB-lite"/>
    </source>
</evidence>
<feature type="region of interest" description="Disordered" evidence="1">
    <location>
        <begin position="373"/>
        <end position="397"/>
    </location>
</feature>
<feature type="compositionally biased region" description="Basic residues" evidence="1">
    <location>
        <begin position="627"/>
        <end position="641"/>
    </location>
</feature>
<dbReference type="InterPro" id="IPR041800">
    <property type="entry name" value="ASCC2_CUE"/>
</dbReference>
<dbReference type="GO" id="GO:0043130">
    <property type="term" value="F:ubiquitin binding"/>
    <property type="evidence" value="ECO:0007669"/>
    <property type="project" value="InterPro"/>
</dbReference>
<dbReference type="CDD" id="cd14364">
    <property type="entry name" value="CUE_ASCC2"/>
    <property type="match status" value="1"/>
</dbReference>
<protein>
    <recommendedName>
        <fullName evidence="2">CUE domain-containing protein</fullName>
    </recommendedName>
</protein>
<dbReference type="SMART" id="SM00546">
    <property type="entry name" value="CUE"/>
    <property type="match status" value="1"/>
</dbReference>
<evidence type="ECO:0000313" key="4">
    <source>
        <dbReference type="Proteomes" id="UP000800035"/>
    </source>
</evidence>
<dbReference type="PANTHER" id="PTHR21494">
    <property type="entry name" value="ACTIVATING SIGNAL COINTEGRATOR 1 COMPLEX SUBUNIT 2 ASC-1 COMPLEX SUBUNIT P100"/>
    <property type="match status" value="1"/>
</dbReference>
<proteinExistence type="predicted"/>
<dbReference type="Gene3D" id="1.10.8.10">
    <property type="entry name" value="DNA helicase RuvA subunit, C-terminal domain"/>
    <property type="match status" value="1"/>
</dbReference>